<sequence>MRYKGPLPKRLVDGVNARMAGLLSSPRWGRLVSGHLAIVTYTGRRSGRTFSTPVAYRRADDVVTIAVGLPERKRWWRNFTGAGGPITLHLDGGDRPGHAVARVDDRGRVAVTVRLDDSPPAGHDR</sequence>
<dbReference type="EMBL" id="AP023359">
    <property type="protein sequence ID" value="BCJ68967.1"/>
    <property type="molecule type" value="Genomic_DNA"/>
</dbReference>
<dbReference type="KEGG" id="pry:Prubr_59880"/>
<name>A0A810N6Q9_9ACTN</name>
<keyword evidence="2" id="KW-1185">Reference proteome</keyword>
<reference evidence="1" key="1">
    <citation type="submission" date="2020-08" db="EMBL/GenBank/DDBJ databases">
        <title>Whole genome shotgun sequence of Polymorphospora rubra NBRC 101157.</title>
        <authorList>
            <person name="Komaki H."/>
            <person name="Tamura T."/>
        </authorList>
    </citation>
    <scope>NUCLEOTIDE SEQUENCE</scope>
    <source>
        <strain evidence="1">NBRC 101157</strain>
    </source>
</reference>
<dbReference type="InterPro" id="IPR004378">
    <property type="entry name" value="F420H2_quin_Rdtase"/>
</dbReference>
<dbReference type="AlphaFoldDB" id="A0A810N6Q9"/>
<gene>
    <name evidence="1" type="ORF">Prubr_59880</name>
</gene>
<dbReference type="GO" id="GO:0016491">
    <property type="term" value="F:oxidoreductase activity"/>
    <property type="evidence" value="ECO:0007669"/>
    <property type="project" value="InterPro"/>
</dbReference>
<organism evidence="1 2">
    <name type="scientific">Polymorphospora rubra</name>
    <dbReference type="NCBI Taxonomy" id="338584"/>
    <lineage>
        <taxon>Bacteria</taxon>
        <taxon>Bacillati</taxon>
        <taxon>Actinomycetota</taxon>
        <taxon>Actinomycetes</taxon>
        <taxon>Micromonosporales</taxon>
        <taxon>Micromonosporaceae</taxon>
        <taxon>Polymorphospora</taxon>
    </lineage>
</organism>
<dbReference type="Pfam" id="PF04075">
    <property type="entry name" value="F420H2_quin_red"/>
    <property type="match status" value="1"/>
</dbReference>
<dbReference type="Proteomes" id="UP000680866">
    <property type="component" value="Chromosome"/>
</dbReference>
<dbReference type="InterPro" id="IPR012349">
    <property type="entry name" value="Split_barrel_FMN-bd"/>
</dbReference>
<proteinExistence type="predicted"/>
<evidence type="ECO:0000313" key="1">
    <source>
        <dbReference type="EMBL" id="BCJ68967.1"/>
    </source>
</evidence>
<evidence type="ECO:0008006" key="3">
    <source>
        <dbReference type="Google" id="ProtNLM"/>
    </source>
</evidence>
<protein>
    <recommendedName>
        <fullName evidence="3">Deazaflavin-dependent oxidoreductase, nitroreductase family</fullName>
    </recommendedName>
</protein>
<dbReference type="Gene3D" id="2.30.110.10">
    <property type="entry name" value="Electron Transport, Fmn-binding Protein, Chain A"/>
    <property type="match status" value="1"/>
</dbReference>
<accession>A0A810N6Q9</accession>
<evidence type="ECO:0000313" key="2">
    <source>
        <dbReference type="Proteomes" id="UP000680866"/>
    </source>
</evidence>